<evidence type="ECO:0000256" key="1">
    <source>
        <dbReference type="ARBA" id="ARBA00004613"/>
    </source>
</evidence>
<dbReference type="PANTHER" id="PTHR31232">
    <property type="match status" value="1"/>
</dbReference>
<evidence type="ECO:0000256" key="3">
    <source>
        <dbReference type="ARBA" id="ARBA00022471"/>
    </source>
</evidence>
<keyword evidence="8" id="KW-1185">Reference proteome</keyword>
<evidence type="ECO:0000256" key="6">
    <source>
        <dbReference type="RuleBase" id="RU367044"/>
    </source>
</evidence>
<dbReference type="InParanoid" id="A0A7J7CZ95"/>
<keyword evidence="3 6" id="KW-0713">Self-incompatibility</keyword>
<dbReference type="AlphaFoldDB" id="A0A7J7CZ95"/>
<feature type="signal peptide" evidence="6">
    <location>
        <begin position="1"/>
        <end position="24"/>
    </location>
</feature>
<dbReference type="GO" id="GO:0005576">
    <property type="term" value="C:extracellular region"/>
    <property type="evidence" value="ECO:0007669"/>
    <property type="project" value="UniProtKB-SubCell"/>
</dbReference>
<dbReference type="Pfam" id="PF05938">
    <property type="entry name" value="Self-incomp_S1"/>
    <property type="match status" value="1"/>
</dbReference>
<evidence type="ECO:0000256" key="5">
    <source>
        <dbReference type="ARBA" id="ARBA00022729"/>
    </source>
</evidence>
<dbReference type="GO" id="GO:0060320">
    <property type="term" value="P:rejection of self pollen"/>
    <property type="evidence" value="ECO:0007669"/>
    <property type="project" value="UniProtKB-KW"/>
</dbReference>
<reference evidence="7 8" key="1">
    <citation type="journal article" date="2020" name="Nat. Commun.">
        <title>Genome of Tripterygium wilfordii and identification of cytochrome P450 involved in triptolide biosynthesis.</title>
        <authorList>
            <person name="Tu L."/>
            <person name="Su P."/>
            <person name="Zhang Z."/>
            <person name="Gao L."/>
            <person name="Wang J."/>
            <person name="Hu T."/>
            <person name="Zhou J."/>
            <person name="Zhang Y."/>
            <person name="Zhao Y."/>
            <person name="Liu Y."/>
            <person name="Song Y."/>
            <person name="Tong Y."/>
            <person name="Lu Y."/>
            <person name="Yang J."/>
            <person name="Xu C."/>
            <person name="Jia M."/>
            <person name="Peters R.J."/>
            <person name="Huang L."/>
            <person name="Gao W."/>
        </authorList>
    </citation>
    <scope>NUCLEOTIDE SEQUENCE [LARGE SCALE GENOMIC DNA]</scope>
    <source>
        <strain evidence="8">cv. XIE 37</strain>
        <tissue evidence="7">Leaf</tissue>
    </source>
</reference>
<protein>
    <recommendedName>
        <fullName evidence="6">S-protein homolog</fullName>
    </recommendedName>
</protein>
<accession>A0A7J7CZ95</accession>
<gene>
    <name evidence="7" type="ORF">HS088_TW12G00612</name>
</gene>
<feature type="chain" id="PRO_5029935169" description="S-protein homolog" evidence="6">
    <location>
        <begin position="25"/>
        <end position="148"/>
    </location>
</feature>
<keyword evidence="5 6" id="KW-0732">Signal</keyword>
<dbReference type="Proteomes" id="UP000593562">
    <property type="component" value="Unassembled WGS sequence"/>
</dbReference>
<keyword evidence="4 6" id="KW-0964">Secreted</keyword>
<comment type="similarity">
    <text evidence="2 6">Belongs to the plant self-incompatibility (S1) protein family.</text>
</comment>
<evidence type="ECO:0000256" key="2">
    <source>
        <dbReference type="ARBA" id="ARBA00005581"/>
    </source>
</evidence>
<dbReference type="EMBL" id="JAAARO010000012">
    <property type="protein sequence ID" value="KAF5739407.1"/>
    <property type="molecule type" value="Genomic_DNA"/>
</dbReference>
<proteinExistence type="inferred from homology"/>
<name>A0A7J7CZ95_TRIWF</name>
<dbReference type="InterPro" id="IPR010264">
    <property type="entry name" value="Self-incomp_S1"/>
</dbReference>
<evidence type="ECO:0000256" key="4">
    <source>
        <dbReference type="ARBA" id="ARBA00022525"/>
    </source>
</evidence>
<evidence type="ECO:0000313" key="7">
    <source>
        <dbReference type="EMBL" id="KAF5739407.1"/>
    </source>
</evidence>
<evidence type="ECO:0000313" key="8">
    <source>
        <dbReference type="Proteomes" id="UP000593562"/>
    </source>
</evidence>
<organism evidence="7 8">
    <name type="scientific">Tripterygium wilfordii</name>
    <name type="common">Thunder God vine</name>
    <dbReference type="NCBI Taxonomy" id="458696"/>
    <lineage>
        <taxon>Eukaryota</taxon>
        <taxon>Viridiplantae</taxon>
        <taxon>Streptophyta</taxon>
        <taxon>Embryophyta</taxon>
        <taxon>Tracheophyta</taxon>
        <taxon>Spermatophyta</taxon>
        <taxon>Magnoliopsida</taxon>
        <taxon>eudicotyledons</taxon>
        <taxon>Gunneridae</taxon>
        <taxon>Pentapetalae</taxon>
        <taxon>rosids</taxon>
        <taxon>fabids</taxon>
        <taxon>Celastrales</taxon>
        <taxon>Celastraceae</taxon>
        <taxon>Tripterygium</taxon>
    </lineage>
</organism>
<sequence length="148" mass="17304">MERNTVAILFQSCVLLLALAAAMAGAGNDDAKFNLYPKTHVVIVNGFATDMLHIKCRSRDDDLGFHNLSVGQNFEFTFHPNFWHSTRIWCNFWWNGGHQSGDVYWWDHRFPQDYCVSDRHCTWKAQEDGIYSYNAAKGIFEKWYSWVK</sequence>
<comment type="caution">
    <text evidence="7">The sequence shown here is derived from an EMBL/GenBank/DDBJ whole genome shotgun (WGS) entry which is preliminary data.</text>
</comment>
<comment type="subcellular location">
    <subcellularLocation>
        <location evidence="1 6">Secreted</location>
    </subcellularLocation>
</comment>
<dbReference type="PANTHER" id="PTHR31232:SF155">
    <property type="entry name" value="PLANT SELF-INCOMPATIBILITY PROTEIN S1 FAMILY"/>
    <property type="match status" value="1"/>
</dbReference>